<dbReference type="AlphaFoldDB" id="A0A284VU51"/>
<dbReference type="Proteomes" id="UP000218615">
    <property type="component" value="Unassembled WGS sequence"/>
</dbReference>
<accession>A0A284VU51</accession>
<evidence type="ECO:0000313" key="2">
    <source>
        <dbReference type="Proteomes" id="UP000218615"/>
    </source>
</evidence>
<reference evidence="2" key="1">
    <citation type="submission" date="2017-06" db="EMBL/GenBank/DDBJ databases">
        <authorList>
            <person name="Cremers G."/>
        </authorList>
    </citation>
    <scope>NUCLEOTIDE SEQUENCE [LARGE SCALE GENOMIC DNA]</scope>
</reference>
<evidence type="ECO:0000313" key="1">
    <source>
        <dbReference type="EMBL" id="SNQ62739.1"/>
    </source>
</evidence>
<name>A0A284VU51_9EURY</name>
<sequence length="48" mass="5674">MWFYISTAVAELCRKICYISVFFPERVNKPISHPVKYIEILPVSKPKM</sequence>
<organism evidence="1 2">
    <name type="scientific">Candidatus Methanoperedens nitratireducens</name>
    <dbReference type="NCBI Taxonomy" id="1392998"/>
    <lineage>
        <taxon>Archaea</taxon>
        <taxon>Methanobacteriati</taxon>
        <taxon>Methanobacteriota</taxon>
        <taxon>Stenosarchaea group</taxon>
        <taxon>Methanomicrobia</taxon>
        <taxon>Methanosarcinales</taxon>
        <taxon>ANME-2 cluster</taxon>
        <taxon>Candidatus Methanoperedentaceae</taxon>
        <taxon>Candidatus Methanoperedens</taxon>
    </lineage>
</organism>
<dbReference type="EMBL" id="FZMP01000234">
    <property type="protein sequence ID" value="SNQ62739.1"/>
    <property type="molecule type" value="Genomic_DNA"/>
</dbReference>
<keyword evidence="2" id="KW-1185">Reference proteome</keyword>
<proteinExistence type="predicted"/>
<protein>
    <submittedName>
        <fullName evidence="1">Uncharacterized protein</fullName>
    </submittedName>
</protein>
<gene>
    <name evidence="1" type="ORF">MNV_840004</name>
</gene>